<dbReference type="AlphaFoldDB" id="A0A381X239"/>
<keyword evidence="5" id="KW-0762">Sugar transport</keyword>
<evidence type="ECO:0000259" key="16">
    <source>
        <dbReference type="Pfam" id="PF02563"/>
    </source>
</evidence>
<feature type="domain" description="Polysaccharide export protein N-terminal" evidence="16">
    <location>
        <begin position="144"/>
        <end position="208"/>
    </location>
</feature>
<proteinExistence type="inferred from homology"/>
<comment type="similarity">
    <text evidence="2">Belongs to the BexD/CtrA/VexA family.</text>
</comment>
<evidence type="ECO:0000256" key="3">
    <source>
        <dbReference type="ARBA" id="ARBA00022448"/>
    </source>
</evidence>
<dbReference type="GO" id="GO:0015288">
    <property type="term" value="F:porin activity"/>
    <property type="evidence" value="ECO:0007669"/>
    <property type="project" value="UniProtKB-KW"/>
</dbReference>
<feature type="domain" description="Soluble ligand binding" evidence="17">
    <location>
        <begin position="317"/>
        <end position="363"/>
    </location>
</feature>
<keyword evidence="13" id="KW-0998">Cell outer membrane</keyword>
<dbReference type="GO" id="GO:0009279">
    <property type="term" value="C:cell outer membrane"/>
    <property type="evidence" value="ECO:0007669"/>
    <property type="project" value="UniProtKB-SubCell"/>
</dbReference>
<dbReference type="Pfam" id="PF22461">
    <property type="entry name" value="SLBB_2"/>
    <property type="match status" value="1"/>
</dbReference>
<comment type="subcellular location">
    <subcellularLocation>
        <location evidence="1">Cell outer membrane</location>
        <topology evidence="1">Multi-pass membrane protein</topology>
    </subcellularLocation>
</comment>
<dbReference type="InterPro" id="IPR054765">
    <property type="entry name" value="SLBB_dom"/>
</dbReference>
<dbReference type="GO" id="GO:0006811">
    <property type="term" value="P:monoatomic ion transport"/>
    <property type="evidence" value="ECO:0007669"/>
    <property type="project" value="UniProtKB-KW"/>
</dbReference>
<keyword evidence="4" id="KW-1134">Transmembrane beta strand</keyword>
<feature type="compositionally biased region" description="Acidic residues" evidence="15">
    <location>
        <begin position="92"/>
        <end position="102"/>
    </location>
</feature>
<evidence type="ECO:0000256" key="8">
    <source>
        <dbReference type="ARBA" id="ARBA00023047"/>
    </source>
</evidence>
<keyword evidence="14" id="KW-0449">Lipoprotein</keyword>
<dbReference type="Pfam" id="PF10531">
    <property type="entry name" value="SLBB"/>
    <property type="match status" value="6"/>
</dbReference>
<feature type="compositionally biased region" description="Polar residues" evidence="15">
    <location>
        <begin position="68"/>
        <end position="77"/>
    </location>
</feature>
<evidence type="ECO:0000256" key="4">
    <source>
        <dbReference type="ARBA" id="ARBA00022452"/>
    </source>
</evidence>
<keyword evidence="6" id="KW-0812">Transmembrane</keyword>
<evidence type="ECO:0000259" key="17">
    <source>
        <dbReference type="Pfam" id="PF10531"/>
    </source>
</evidence>
<name>A0A381X239_9ZZZZ</name>
<evidence type="ECO:0000256" key="11">
    <source>
        <dbReference type="ARBA" id="ARBA00023136"/>
    </source>
</evidence>
<evidence type="ECO:0000256" key="6">
    <source>
        <dbReference type="ARBA" id="ARBA00022692"/>
    </source>
</evidence>
<evidence type="ECO:0000256" key="14">
    <source>
        <dbReference type="ARBA" id="ARBA00023288"/>
    </source>
</evidence>
<keyword evidence="9" id="KW-0406">Ion transport</keyword>
<evidence type="ECO:0000256" key="2">
    <source>
        <dbReference type="ARBA" id="ARBA00009450"/>
    </source>
</evidence>
<keyword evidence="11" id="KW-0472">Membrane</keyword>
<keyword evidence="12" id="KW-0564">Palmitate</keyword>
<dbReference type="GO" id="GO:0046930">
    <property type="term" value="C:pore complex"/>
    <property type="evidence" value="ECO:0007669"/>
    <property type="project" value="UniProtKB-KW"/>
</dbReference>
<evidence type="ECO:0000259" key="18">
    <source>
        <dbReference type="Pfam" id="PF22461"/>
    </source>
</evidence>
<evidence type="ECO:0000256" key="7">
    <source>
        <dbReference type="ARBA" id="ARBA00022729"/>
    </source>
</evidence>
<dbReference type="InterPro" id="IPR003715">
    <property type="entry name" value="Poly_export_N"/>
</dbReference>
<dbReference type="PANTHER" id="PTHR33619">
    <property type="entry name" value="POLYSACCHARIDE EXPORT PROTEIN GFCE-RELATED"/>
    <property type="match status" value="1"/>
</dbReference>
<evidence type="ECO:0000256" key="12">
    <source>
        <dbReference type="ARBA" id="ARBA00023139"/>
    </source>
</evidence>
<keyword evidence="8" id="KW-0625">Polysaccharide transport</keyword>
<keyword evidence="3" id="KW-0813">Transport</keyword>
<dbReference type="EMBL" id="UINC01013597">
    <property type="protein sequence ID" value="SVA58642.1"/>
    <property type="molecule type" value="Genomic_DNA"/>
</dbReference>
<feature type="domain" description="Soluble ligand binding" evidence="17">
    <location>
        <begin position="236"/>
        <end position="280"/>
    </location>
</feature>
<organism evidence="19">
    <name type="scientific">marine metagenome</name>
    <dbReference type="NCBI Taxonomy" id="408172"/>
    <lineage>
        <taxon>unclassified sequences</taxon>
        <taxon>metagenomes</taxon>
        <taxon>ecological metagenomes</taxon>
    </lineage>
</organism>
<feature type="domain" description="Soluble ligand binding" evidence="17">
    <location>
        <begin position="796"/>
        <end position="844"/>
    </location>
</feature>
<evidence type="ECO:0000256" key="10">
    <source>
        <dbReference type="ARBA" id="ARBA00023114"/>
    </source>
</evidence>
<accession>A0A381X239</accession>
<evidence type="ECO:0000313" key="19">
    <source>
        <dbReference type="EMBL" id="SVA58642.1"/>
    </source>
</evidence>
<dbReference type="InterPro" id="IPR049712">
    <property type="entry name" value="Poly_export"/>
</dbReference>
<dbReference type="InterPro" id="IPR019554">
    <property type="entry name" value="Soluble_ligand-bd"/>
</dbReference>
<dbReference type="GO" id="GO:0015159">
    <property type="term" value="F:polysaccharide transmembrane transporter activity"/>
    <property type="evidence" value="ECO:0007669"/>
    <property type="project" value="InterPro"/>
</dbReference>
<feature type="region of interest" description="Disordered" evidence="15">
    <location>
        <begin position="63"/>
        <end position="102"/>
    </location>
</feature>
<reference evidence="19" key="1">
    <citation type="submission" date="2018-05" db="EMBL/GenBank/DDBJ databases">
        <authorList>
            <person name="Lanie J.A."/>
            <person name="Ng W.-L."/>
            <person name="Kazmierczak K.M."/>
            <person name="Andrzejewski T.M."/>
            <person name="Davidsen T.M."/>
            <person name="Wayne K.J."/>
            <person name="Tettelin H."/>
            <person name="Glass J.I."/>
            <person name="Rusch D."/>
            <person name="Podicherti R."/>
            <person name="Tsui H.-C.T."/>
            <person name="Winkler M.E."/>
        </authorList>
    </citation>
    <scope>NUCLEOTIDE SEQUENCE</scope>
</reference>
<evidence type="ECO:0000256" key="15">
    <source>
        <dbReference type="SAM" id="MobiDB-lite"/>
    </source>
</evidence>
<feature type="domain" description="Soluble ligand binding" evidence="17">
    <location>
        <begin position="603"/>
        <end position="648"/>
    </location>
</feature>
<evidence type="ECO:0000256" key="13">
    <source>
        <dbReference type="ARBA" id="ARBA00023237"/>
    </source>
</evidence>
<sequence>MKTIFTIIITTCMALNAQTAEQIKKQLQDAGVTPDQAKQMAKDRGMTDQQIEAEAQARGINLDEAGDGSTSQQTTDPQIEPVLDESAVLEPPESETTAEEELDVEQELVLETTADISREATSYYGYQIFQGDPGAFQASTFGAVDPNYNIGPGDEIIVMLWGESQFRQEFTIDREGYVFVPEVGQVFVNGLNLETLEKKLFQIFSKVYSTLKPTVGKPTTFMDISLGNLRPLRIIVLGEVGQPGAYSVSPSTSLSSSLYYFRGPTTMGSLRDIRLLRKNKLIGSIDFYDYLLSGKAPEDLRLQLDDIVFIPPRGKTVAISGEINRPAIYELRDNEGLQDLIEIAGGLRITTYMNRAQIDRIVTPENRAELGMDRMLVDVDLSAILSSKQDYPLQDGDRVNLFSILDLRENTVSISGAVVRPGTYDYGTGLTLRDLILRADSLVGDAYLERADVVRINPDFTEKLLKLDLQAAMAEAAEHNLLLQPMDRVRIYGLTEMVARQFVSITGYVQKPGRYPLRENMNLYDLVFNGGGLADDEWLEQVYMERADLIRVDKDNITSRVIPFNLGELINNPQNQNINWALEASDLVRIYSKTMFNVARSISIDGSVRSPGNYTLKSNMTIKDLILEAGGVTEDVYRYKIELARIDPMNTNTNIYAQLLSLDMASDFTLSNIQYQSSSNPGELSVKRNEFELQPYDRISIRPDPNFSLHRTVTIDGEVNYPGTYTLTNPLEKVSDIIRRAGGLRQEAYPKASILIRNDELIRVSFDKILKNDRSKDNFELLDGDNILINARPNIVVMVGELNTPGNYKYYSNKNLRGYIKLAGGLTVNAETREIRVSYPDGTSRQLRPFMPAPRVYDGSII</sequence>
<evidence type="ECO:0000256" key="1">
    <source>
        <dbReference type="ARBA" id="ARBA00004571"/>
    </source>
</evidence>
<protein>
    <recommendedName>
        <fullName evidence="20">Soluble ligand binding domain-containing protein</fullName>
    </recommendedName>
</protein>
<feature type="domain" description="Soluble ligand binding" evidence="17">
    <location>
        <begin position="412"/>
        <end position="439"/>
    </location>
</feature>
<feature type="non-terminal residue" evidence="19">
    <location>
        <position position="862"/>
    </location>
</feature>
<dbReference type="Gene3D" id="3.10.560.10">
    <property type="entry name" value="Outer membrane lipoprotein wza domain like"/>
    <property type="match status" value="7"/>
</dbReference>
<keyword evidence="7" id="KW-0732">Signal</keyword>
<dbReference type="Pfam" id="PF02563">
    <property type="entry name" value="Poly_export"/>
    <property type="match status" value="1"/>
</dbReference>
<evidence type="ECO:0000256" key="9">
    <source>
        <dbReference type="ARBA" id="ARBA00023065"/>
    </source>
</evidence>
<gene>
    <name evidence="19" type="ORF">METZ01_LOCUS111496</name>
</gene>
<evidence type="ECO:0008006" key="20">
    <source>
        <dbReference type="Google" id="ProtNLM"/>
    </source>
</evidence>
<dbReference type="PANTHER" id="PTHR33619:SF3">
    <property type="entry name" value="POLYSACCHARIDE EXPORT PROTEIN GFCE-RELATED"/>
    <property type="match status" value="1"/>
</dbReference>
<feature type="domain" description="Soluble ligand binding" evidence="17">
    <location>
        <begin position="503"/>
        <end position="546"/>
    </location>
</feature>
<feature type="domain" description="SLBB" evidence="18">
    <location>
        <begin position="712"/>
        <end position="787"/>
    </location>
</feature>
<evidence type="ECO:0000256" key="5">
    <source>
        <dbReference type="ARBA" id="ARBA00022597"/>
    </source>
</evidence>
<keyword evidence="10" id="KW-0626">Porin</keyword>